<sequence>MKSFPISSRGNEGHLNETRMSSPPEPSPVPVQGVNVFLTVFILSVVVVGIFLFCYCCHKGNKKPSPSLSAMIWRDPGMPLQIYTVEAAQNRLVQMEDYTETDVPQYPTPSSPPPYDTVIKADEAQTTFKSDTSRPPSYEAALRSLDKPSPVHWTQYA</sequence>
<reference evidence="5" key="2">
    <citation type="submission" date="2024-08" db="UniProtKB">
        <authorList>
            <consortium name="EnsemblMetazoa"/>
        </authorList>
    </citation>
    <scope>IDENTIFICATION</scope>
</reference>
<feature type="transmembrane region" description="Helical" evidence="2">
    <location>
        <begin position="36"/>
        <end position="57"/>
    </location>
</feature>
<feature type="non-terminal residue" evidence="3">
    <location>
        <position position="1"/>
    </location>
</feature>
<keyword evidence="6" id="KW-1185">Reference proteome</keyword>
<dbReference type="HOGENOM" id="CLU_1679744_0_0_1"/>
<accession>N6UHK4</accession>
<evidence type="ECO:0000256" key="1">
    <source>
        <dbReference type="SAM" id="MobiDB-lite"/>
    </source>
</evidence>
<name>N6UHK4_DENPD</name>
<dbReference type="EMBL" id="KB740923">
    <property type="protein sequence ID" value="ENN78112.1"/>
    <property type="molecule type" value="Genomic_DNA"/>
</dbReference>
<dbReference type="Proteomes" id="UP000019118">
    <property type="component" value="Unassembled WGS sequence"/>
</dbReference>
<dbReference type="EMBL" id="KB632326">
    <property type="protein sequence ID" value="ERL92398.1"/>
    <property type="molecule type" value="Genomic_DNA"/>
</dbReference>
<dbReference type="AlphaFoldDB" id="N6UHK4"/>
<evidence type="ECO:0000256" key="2">
    <source>
        <dbReference type="SAM" id="Phobius"/>
    </source>
</evidence>
<dbReference type="OrthoDB" id="7674340at2759"/>
<keyword evidence="2" id="KW-1133">Transmembrane helix</keyword>
<evidence type="ECO:0000313" key="7">
    <source>
        <dbReference type="Proteomes" id="UP000030742"/>
    </source>
</evidence>
<protein>
    <submittedName>
        <fullName evidence="3 5">Uncharacterized protein</fullName>
    </submittedName>
</protein>
<organism evidence="3">
    <name type="scientific">Dendroctonus ponderosae</name>
    <name type="common">Mountain pine beetle</name>
    <dbReference type="NCBI Taxonomy" id="77166"/>
    <lineage>
        <taxon>Eukaryota</taxon>
        <taxon>Metazoa</taxon>
        <taxon>Ecdysozoa</taxon>
        <taxon>Arthropoda</taxon>
        <taxon>Hexapoda</taxon>
        <taxon>Insecta</taxon>
        <taxon>Pterygota</taxon>
        <taxon>Neoptera</taxon>
        <taxon>Endopterygota</taxon>
        <taxon>Coleoptera</taxon>
        <taxon>Polyphaga</taxon>
        <taxon>Cucujiformia</taxon>
        <taxon>Curculionidae</taxon>
        <taxon>Scolytinae</taxon>
        <taxon>Dendroctonus</taxon>
    </lineage>
</organism>
<reference evidence="6 7" key="1">
    <citation type="journal article" date="2013" name="Genome Biol.">
        <title>Draft genome of the mountain pine beetle, Dendroctonus ponderosae Hopkins, a major forest pest.</title>
        <authorList>
            <person name="Keeling C.I."/>
            <person name="Yuen M.M."/>
            <person name="Liao N.Y."/>
            <person name="Docking T.R."/>
            <person name="Chan S.K."/>
            <person name="Taylor G.A."/>
            <person name="Palmquist D.L."/>
            <person name="Jackman S.D."/>
            <person name="Nguyen A."/>
            <person name="Li M."/>
            <person name="Henderson H."/>
            <person name="Janes J.K."/>
            <person name="Zhao Y."/>
            <person name="Pandoh P."/>
            <person name="Moore R."/>
            <person name="Sperling F.A."/>
            <person name="Huber D.P."/>
            <person name="Birol I."/>
            <person name="Jones S.J."/>
            <person name="Bohlmann J."/>
        </authorList>
    </citation>
    <scope>NUCLEOTIDE SEQUENCE</scope>
</reference>
<feature type="region of interest" description="Disordered" evidence="1">
    <location>
        <begin position="1"/>
        <end position="27"/>
    </location>
</feature>
<proteinExistence type="predicted"/>
<evidence type="ECO:0000313" key="6">
    <source>
        <dbReference type="Proteomes" id="UP000019118"/>
    </source>
</evidence>
<feature type="compositionally biased region" description="Polar residues" evidence="1">
    <location>
        <begin position="1"/>
        <end position="10"/>
    </location>
</feature>
<evidence type="ECO:0000313" key="3">
    <source>
        <dbReference type="EMBL" id="ENN78112.1"/>
    </source>
</evidence>
<keyword evidence="2" id="KW-0472">Membrane</keyword>
<keyword evidence="2" id="KW-0812">Transmembrane</keyword>
<dbReference type="KEGG" id="dpa:109536269"/>
<dbReference type="Proteomes" id="UP000030742">
    <property type="component" value="Unassembled WGS sequence"/>
</dbReference>
<dbReference type="EnsemblMetazoa" id="XM_019902405.1">
    <property type="protein sequence ID" value="XP_019757964.1"/>
    <property type="gene ID" value="LOC109536269"/>
</dbReference>
<evidence type="ECO:0000313" key="5">
    <source>
        <dbReference type="EnsemblMetazoa" id="XP_019757964.1"/>
    </source>
</evidence>
<evidence type="ECO:0000313" key="4">
    <source>
        <dbReference type="EMBL" id="ERL92398.1"/>
    </source>
</evidence>
<gene>
    <name evidence="5" type="primary">109536269</name>
    <name evidence="4" type="ORF">D910_09712</name>
    <name evidence="3" type="ORF">YQE_05266</name>
</gene>
<dbReference type="OMA" id="FCYCCHK"/>